<proteinExistence type="predicted"/>
<keyword evidence="1" id="KW-0175">Coiled coil</keyword>
<gene>
    <name evidence="2" type="ORF">SAMN02910377_00644</name>
</gene>
<organism evidence="2 3">
    <name type="scientific">Pseudobutyrivibrio ruminis</name>
    <dbReference type="NCBI Taxonomy" id="46206"/>
    <lineage>
        <taxon>Bacteria</taxon>
        <taxon>Bacillati</taxon>
        <taxon>Bacillota</taxon>
        <taxon>Clostridia</taxon>
        <taxon>Lachnospirales</taxon>
        <taxon>Lachnospiraceae</taxon>
        <taxon>Pseudobutyrivibrio</taxon>
    </lineage>
</organism>
<feature type="coiled-coil region" evidence="1">
    <location>
        <begin position="60"/>
        <end position="87"/>
    </location>
</feature>
<keyword evidence="3" id="KW-1185">Reference proteome</keyword>
<dbReference type="Proteomes" id="UP000182321">
    <property type="component" value="Unassembled WGS sequence"/>
</dbReference>
<accession>A0A1H7G6G2</accession>
<sequence length="151" mass="16825">MDFNGFNMSSATSAVKVAEIAAQTEELARKVGAESLRQEVREQENHDNLNSLANDSQEIITLMKRHIELLETTNEKLESNLSEVTSVLKLIFDNGEMQKDHMEQITALACQIAESLDRGEKIDWKDKAADGGVQFVVSAICMALRMRGINI</sequence>
<dbReference type="EMBL" id="FNZX01000004">
    <property type="protein sequence ID" value="SEK33719.1"/>
    <property type="molecule type" value="Genomic_DNA"/>
</dbReference>
<reference evidence="3" key="1">
    <citation type="submission" date="2016-10" db="EMBL/GenBank/DDBJ databases">
        <authorList>
            <person name="Varghese N."/>
        </authorList>
    </citation>
    <scope>NUCLEOTIDE SEQUENCE [LARGE SCALE GENOMIC DNA]</scope>
    <source>
        <strain evidence="3">ACV-9</strain>
    </source>
</reference>
<dbReference type="AlphaFoldDB" id="A0A1H7G6G2"/>
<protein>
    <submittedName>
        <fullName evidence="2">Uncharacterized protein</fullName>
    </submittedName>
</protein>
<evidence type="ECO:0000313" key="3">
    <source>
        <dbReference type="Proteomes" id="UP000182321"/>
    </source>
</evidence>
<evidence type="ECO:0000256" key="1">
    <source>
        <dbReference type="SAM" id="Coils"/>
    </source>
</evidence>
<name>A0A1H7G6G2_9FIRM</name>
<evidence type="ECO:0000313" key="2">
    <source>
        <dbReference type="EMBL" id="SEK33719.1"/>
    </source>
</evidence>